<sequence>MTYSTLIRRVVCCSLLVAVSPFAFGLPEPGDAAPDFQLQSQTGSKVSLKDYKGEWIILFFFGDHSSDEIGLAARNLQRDLAKYNAFNASVIGIGRTTPESNRVWAEKNELTFTLLADPDQAIAKAYGVPAEVASSSGNQGIYEVIVAPGGKVQLPRIAVNNIDGESTSLLACLQYFKEHPGHTDGP</sequence>
<feature type="chain" id="PRO_5020908935" description="thioredoxin-dependent peroxiredoxin" evidence="12">
    <location>
        <begin position="24"/>
        <end position="186"/>
    </location>
</feature>
<accession>A0A4Q7YRP1</accession>
<feature type="signal peptide" evidence="12">
    <location>
        <begin position="1"/>
        <end position="23"/>
    </location>
</feature>
<proteinExistence type="inferred from homology"/>
<organism evidence="14 15">
    <name type="scientific">Edaphobacter modestus</name>
    <dbReference type="NCBI Taxonomy" id="388466"/>
    <lineage>
        <taxon>Bacteria</taxon>
        <taxon>Pseudomonadati</taxon>
        <taxon>Acidobacteriota</taxon>
        <taxon>Terriglobia</taxon>
        <taxon>Terriglobales</taxon>
        <taxon>Acidobacteriaceae</taxon>
        <taxon>Edaphobacter</taxon>
    </lineage>
</organism>
<evidence type="ECO:0000256" key="8">
    <source>
        <dbReference type="ARBA" id="ARBA00032824"/>
    </source>
</evidence>
<evidence type="ECO:0000313" key="15">
    <source>
        <dbReference type="Proteomes" id="UP000292958"/>
    </source>
</evidence>
<keyword evidence="15" id="KW-1185">Reference proteome</keyword>
<reference evidence="14 15" key="1">
    <citation type="submission" date="2019-02" db="EMBL/GenBank/DDBJ databases">
        <title>Genomic Encyclopedia of Archaeal and Bacterial Type Strains, Phase II (KMG-II): from individual species to whole genera.</title>
        <authorList>
            <person name="Goeker M."/>
        </authorList>
    </citation>
    <scope>NUCLEOTIDE SEQUENCE [LARGE SCALE GENOMIC DNA]</scope>
    <source>
        <strain evidence="14 15">DSM 18101</strain>
    </source>
</reference>
<evidence type="ECO:0000256" key="2">
    <source>
        <dbReference type="ARBA" id="ARBA00013017"/>
    </source>
</evidence>
<dbReference type="GO" id="GO:0034599">
    <property type="term" value="P:cellular response to oxidative stress"/>
    <property type="evidence" value="ECO:0007669"/>
    <property type="project" value="TreeGrafter"/>
</dbReference>
<evidence type="ECO:0000256" key="6">
    <source>
        <dbReference type="ARBA" id="ARBA00023157"/>
    </source>
</evidence>
<comment type="caution">
    <text evidence="14">The sequence shown here is derived from an EMBL/GenBank/DDBJ whole genome shotgun (WGS) entry which is preliminary data.</text>
</comment>
<comment type="similarity">
    <text evidence="9">Belongs to the peroxiredoxin family. BCP/PrxQ subfamily.</text>
</comment>
<dbReference type="GO" id="GO:0008379">
    <property type="term" value="F:thioredoxin peroxidase activity"/>
    <property type="evidence" value="ECO:0007669"/>
    <property type="project" value="TreeGrafter"/>
</dbReference>
<evidence type="ECO:0000256" key="12">
    <source>
        <dbReference type="SAM" id="SignalP"/>
    </source>
</evidence>
<dbReference type="InterPro" id="IPR050924">
    <property type="entry name" value="Peroxiredoxin_BCP/PrxQ"/>
</dbReference>
<evidence type="ECO:0000313" key="14">
    <source>
        <dbReference type="EMBL" id="RZU40180.1"/>
    </source>
</evidence>
<protein>
    <recommendedName>
        <fullName evidence="2">thioredoxin-dependent peroxiredoxin</fullName>
        <ecNumber evidence="2">1.11.1.24</ecNumber>
    </recommendedName>
    <alternativeName>
        <fullName evidence="8">Thioredoxin peroxidase</fullName>
    </alternativeName>
    <alternativeName>
        <fullName evidence="10">Thioredoxin-dependent peroxiredoxin Bcp</fullName>
    </alternativeName>
</protein>
<dbReference type="InterPro" id="IPR036249">
    <property type="entry name" value="Thioredoxin-like_sf"/>
</dbReference>
<evidence type="ECO:0000256" key="10">
    <source>
        <dbReference type="ARBA" id="ARBA00042639"/>
    </source>
</evidence>
<dbReference type="InterPro" id="IPR000866">
    <property type="entry name" value="AhpC/TSA"/>
</dbReference>
<dbReference type="EC" id="1.11.1.24" evidence="2"/>
<evidence type="ECO:0000256" key="7">
    <source>
        <dbReference type="ARBA" id="ARBA00023284"/>
    </source>
</evidence>
<dbReference type="Gene3D" id="3.40.30.10">
    <property type="entry name" value="Glutaredoxin"/>
    <property type="match status" value="1"/>
</dbReference>
<dbReference type="CDD" id="cd03017">
    <property type="entry name" value="PRX_BCP"/>
    <property type="match status" value="1"/>
</dbReference>
<dbReference type="GO" id="GO:0045454">
    <property type="term" value="P:cell redox homeostasis"/>
    <property type="evidence" value="ECO:0007669"/>
    <property type="project" value="TreeGrafter"/>
</dbReference>
<keyword evidence="7" id="KW-0676">Redox-active center</keyword>
<keyword evidence="3" id="KW-0575">Peroxidase</keyword>
<comment type="catalytic activity">
    <reaction evidence="11">
        <text>a hydroperoxide + [thioredoxin]-dithiol = an alcohol + [thioredoxin]-disulfide + H2O</text>
        <dbReference type="Rhea" id="RHEA:62620"/>
        <dbReference type="Rhea" id="RHEA-COMP:10698"/>
        <dbReference type="Rhea" id="RHEA-COMP:10700"/>
        <dbReference type="ChEBI" id="CHEBI:15377"/>
        <dbReference type="ChEBI" id="CHEBI:29950"/>
        <dbReference type="ChEBI" id="CHEBI:30879"/>
        <dbReference type="ChEBI" id="CHEBI:35924"/>
        <dbReference type="ChEBI" id="CHEBI:50058"/>
        <dbReference type="EC" id="1.11.1.24"/>
    </reaction>
</comment>
<dbReference type="EMBL" id="SHKW01000001">
    <property type="protein sequence ID" value="RZU40180.1"/>
    <property type="molecule type" value="Genomic_DNA"/>
</dbReference>
<evidence type="ECO:0000256" key="1">
    <source>
        <dbReference type="ARBA" id="ARBA00003330"/>
    </source>
</evidence>
<comment type="function">
    <text evidence="1">Thiol-specific peroxidase that catalyzes the reduction of hydrogen peroxide and organic hydroperoxides to water and alcohols, respectively. Plays a role in cell protection against oxidative stress by detoxifying peroxides and as sensor of hydrogen peroxide-mediated signaling events.</text>
</comment>
<feature type="domain" description="Thioredoxin" evidence="13">
    <location>
        <begin position="27"/>
        <end position="181"/>
    </location>
</feature>
<dbReference type="PANTHER" id="PTHR42801">
    <property type="entry name" value="THIOREDOXIN-DEPENDENT PEROXIDE REDUCTASE"/>
    <property type="match status" value="1"/>
</dbReference>
<evidence type="ECO:0000256" key="9">
    <source>
        <dbReference type="ARBA" id="ARBA00038489"/>
    </source>
</evidence>
<dbReference type="GO" id="GO:0005737">
    <property type="term" value="C:cytoplasm"/>
    <property type="evidence" value="ECO:0007669"/>
    <property type="project" value="TreeGrafter"/>
</dbReference>
<dbReference type="Proteomes" id="UP000292958">
    <property type="component" value="Unassembled WGS sequence"/>
</dbReference>
<keyword evidence="4" id="KW-0049">Antioxidant</keyword>
<evidence type="ECO:0000259" key="13">
    <source>
        <dbReference type="PROSITE" id="PS51352"/>
    </source>
</evidence>
<keyword evidence="12" id="KW-0732">Signal</keyword>
<dbReference type="InterPro" id="IPR013766">
    <property type="entry name" value="Thioredoxin_domain"/>
</dbReference>
<dbReference type="AlphaFoldDB" id="A0A4Q7YRP1"/>
<dbReference type="SUPFAM" id="SSF52833">
    <property type="entry name" value="Thioredoxin-like"/>
    <property type="match status" value="1"/>
</dbReference>
<gene>
    <name evidence="14" type="ORF">BDD14_1619</name>
</gene>
<evidence type="ECO:0000256" key="11">
    <source>
        <dbReference type="ARBA" id="ARBA00049091"/>
    </source>
</evidence>
<keyword evidence="5" id="KW-0560">Oxidoreductase</keyword>
<dbReference type="PROSITE" id="PS51352">
    <property type="entry name" value="THIOREDOXIN_2"/>
    <property type="match status" value="1"/>
</dbReference>
<dbReference type="PANTHER" id="PTHR42801:SF4">
    <property type="entry name" value="AHPC_TSA FAMILY PROTEIN"/>
    <property type="match status" value="1"/>
</dbReference>
<dbReference type="RefSeq" id="WP_165419971.1">
    <property type="nucleotide sequence ID" value="NZ_SHKW01000001.1"/>
</dbReference>
<keyword evidence="6" id="KW-1015">Disulfide bond</keyword>
<evidence type="ECO:0000256" key="5">
    <source>
        <dbReference type="ARBA" id="ARBA00023002"/>
    </source>
</evidence>
<evidence type="ECO:0000256" key="3">
    <source>
        <dbReference type="ARBA" id="ARBA00022559"/>
    </source>
</evidence>
<name>A0A4Q7YRP1_9BACT</name>
<dbReference type="Pfam" id="PF00578">
    <property type="entry name" value="AhpC-TSA"/>
    <property type="match status" value="1"/>
</dbReference>
<evidence type="ECO:0000256" key="4">
    <source>
        <dbReference type="ARBA" id="ARBA00022862"/>
    </source>
</evidence>